<evidence type="ECO:0000313" key="2">
    <source>
        <dbReference type="Proteomes" id="UP001208534"/>
    </source>
</evidence>
<protein>
    <submittedName>
        <fullName evidence="1">Type 1 fimbrial protein</fullName>
    </submittedName>
</protein>
<accession>A0AAE8RZX1</accession>
<name>A0AAE8RZX1_ACIJU</name>
<comment type="caution">
    <text evidence="1">The sequence shown here is derived from an EMBL/GenBank/DDBJ whole genome shotgun (WGS) entry which is preliminary data.</text>
</comment>
<organism evidence="1 2">
    <name type="scientific">Acinetobacter junii</name>
    <dbReference type="NCBI Taxonomy" id="40215"/>
    <lineage>
        <taxon>Bacteria</taxon>
        <taxon>Pseudomonadati</taxon>
        <taxon>Pseudomonadota</taxon>
        <taxon>Gammaproteobacteria</taxon>
        <taxon>Moraxellales</taxon>
        <taxon>Moraxellaceae</taxon>
        <taxon>Acinetobacter</taxon>
    </lineage>
</organism>
<dbReference type="RefSeq" id="WP_042893690.1">
    <property type="nucleotide sequence ID" value="NZ_BBOS01000115.1"/>
</dbReference>
<dbReference type="Proteomes" id="UP001208534">
    <property type="component" value="Unassembled WGS sequence"/>
</dbReference>
<sequence length="97" mass="10860">MYKIIYKFSLIIAFLGLGSIANAANTIQFKGNIIVETCSISQKTKDCEGLSNIKDNIKVNTHNLSSLINESQKNETVEINLVKEKDQNKAVLMVSYY</sequence>
<dbReference type="EMBL" id="JAHPRE010000044">
    <property type="protein sequence ID" value="MCU4397531.1"/>
    <property type="molecule type" value="Genomic_DNA"/>
</dbReference>
<proteinExistence type="predicted"/>
<reference evidence="1" key="1">
    <citation type="submission" date="2021-06" db="EMBL/GenBank/DDBJ databases">
        <title>Propagation of a rapidly emergent carbapenem-resistant Acinetobacter baumannii lineage by various extra-hospital transmission networks.</title>
        <authorList>
            <person name="Calix J."/>
        </authorList>
    </citation>
    <scope>NUCLEOTIDE SEQUENCE</scope>
    <source>
        <strain evidence="1">WU_MDCI_Aw63</strain>
    </source>
</reference>
<gene>
    <name evidence="1" type="ORF">KTH64_11340</name>
</gene>
<evidence type="ECO:0000313" key="1">
    <source>
        <dbReference type="EMBL" id="MCU4397531.1"/>
    </source>
</evidence>
<dbReference type="AlphaFoldDB" id="A0AAE8RZX1"/>
<dbReference type="KEGG" id="ajn:BVL33_08750"/>